<evidence type="ECO:0000259" key="1">
    <source>
        <dbReference type="PROSITE" id="PS50995"/>
    </source>
</evidence>
<reference evidence="2 3" key="1">
    <citation type="submission" date="2013-04" db="EMBL/GenBank/DDBJ databases">
        <title>Complete genome sequence of Corynebacterium humireducens DSM 45392(T), isolated from a wastewater-fed microbial fuel cell.</title>
        <authorList>
            <person name="Ruckert C."/>
            <person name="Albersmeier A."/>
            <person name="Kalinowski J."/>
        </authorList>
    </citation>
    <scope>NUCLEOTIDE SEQUENCE [LARGE SCALE GENOMIC DNA]</scope>
    <source>
        <strain evidence="3">MFC-5</strain>
    </source>
</reference>
<dbReference type="PANTHER" id="PTHR33164:SF89">
    <property type="entry name" value="MARR FAMILY REGULATORY PROTEIN"/>
    <property type="match status" value="1"/>
</dbReference>
<dbReference type="InterPro" id="IPR039422">
    <property type="entry name" value="MarR/SlyA-like"/>
</dbReference>
<dbReference type="KEGG" id="chm:B842_01930"/>
<dbReference type="STRING" id="1223515.B842_01930"/>
<dbReference type="PANTHER" id="PTHR33164">
    <property type="entry name" value="TRANSCRIPTIONAL REGULATOR, MARR FAMILY"/>
    <property type="match status" value="1"/>
</dbReference>
<dbReference type="Gene3D" id="1.10.10.10">
    <property type="entry name" value="Winged helix-like DNA-binding domain superfamily/Winged helix DNA-binding domain"/>
    <property type="match status" value="1"/>
</dbReference>
<dbReference type="InterPro" id="IPR000835">
    <property type="entry name" value="HTH_MarR-typ"/>
</dbReference>
<evidence type="ECO:0000313" key="3">
    <source>
        <dbReference type="Proteomes" id="UP000031524"/>
    </source>
</evidence>
<name>A0A0B5D906_9CORY</name>
<sequence>MDTSADHTREALFAGVLLLANRMQREYDSRLAPLTLKQWLALAVVDNLPQPVPSVGVIARALGTTHQNTSKLLRALEARGLLESAPSPEDQRARTIAVTPAARMSPEQEEWGQRMLDELYAGVDKQELATCLHVLERMSRNLCGESLLPPKGEG</sequence>
<dbReference type="Pfam" id="PF12802">
    <property type="entry name" value="MarR_2"/>
    <property type="match status" value="1"/>
</dbReference>
<dbReference type="PROSITE" id="PS50995">
    <property type="entry name" value="HTH_MARR_2"/>
    <property type="match status" value="1"/>
</dbReference>
<dbReference type="RefSeq" id="WP_040084881.1">
    <property type="nucleotide sequence ID" value="NZ_BCSU01000004.1"/>
</dbReference>
<dbReference type="Proteomes" id="UP000031524">
    <property type="component" value="Chromosome"/>
</dbReference>
<dbReference type="SUPFAM" id="SSF46785">
    <property type="entry name" value="Winged helix' DNA-binding domain"/>
    <property type="match status" value="1"/>
</dbReference>
<dbReference type="EMBL" id="CP005286">
    <property type="protein sequence ID" value="AJE32239.1"/>
    <property type="molecule type" value="Genomic_DNA"/>
</dbReference>
<gene>
    <name evidence="2" type="ORF">B842_01930</name>
</gene>
<dbReference type="InterPro" id="IPR036388">
    <property type="entry name" value="WH-like_DNA-bd_sf"/>
</dbReference>
<evidence type="ECO:0000313" key="2">
    <source>
        <dbReference type="EMBL" id="AJE32239.1"/>
    </source>
</evidence>
<dbReference type="AlphaFoldDB" id="A0A0B5D906"/>
<dbReference type="GO" id="GO:0003700">
    <property type="term" value="F:DNA-binding transcription factor activity"/>
    <property type="evidence" value="ECO:0007669"/>
    <property type="project" value="InterPro"/>
</dbReference>
<dbReference type="InterPro" id="IPR036390">
    <property type="entry name" value="WH_DNA-bd_sf"/>
</dbReference>
<dbReference type="GO" id="GO:0006950">
    <property type="term" value="P:response to stress"/>
    <property type="evidence" value="ECO:0007669"/>
    <property type="project" value="TreeGrafter"/>
</dbReference>
<dbReference type="HOGENOM" id="CLU_083287_16_0_11"/>
<protein>
    <submittedName>
        <fullName evidence="2">Putative MarR-family transcriptional regulator (Transcriptional regulator, MarR family) protein</fullName>
    </submittedName>
</protein>
<dbReference type="SMART" id="SM00347">
    <property type="entry name" value="HTH_MARR"/>
    <property type="match status" value="1"/>
</dbReference>
<proteinExistence type="predicted"/>
<organism evidence="2 3">
    <name type="scientific">Corynebacterium humireducens NBRC 106098 = DSM 45392</name>
    <dbReference type="NCBI Taxonomy" id="1223515"/>
    <lineage>
        <taxon>Bacteria</taxon>
        <taxon>Bacillati</taxon>
        <taxon>Actinomycetota</taxon>
        <taxon>Actinomycetes</taxon>
        <taxon>Mycobacteriales</taxon>
        <taxon>Corynebacteriaceae</taxon>
        <taxon>Corynebacterium</taxon>
    </lineage>
</organism>
<accession>A0A0B5D906</accession>
<keyword evidence="3" id="KW-1185">Reference proteome</keyword>
<feature type="domain" description="HTH marR-type" evidence="1">
    <location>
        <begin position="9"/>
        <end position="140"/>
    </location>
</feature>